<dbReference type="InterPro" id="IPR011041">
    <property type="entry name" value="Quinoprot_gluc/sorb_DH_b-prop"/>
</dbReference>
<reference evidence="3" key="1">
    <citation type="journal article" date="2014" name="Int. J. Syst. Evol. Microbiol.">
        <title>Complete genome sequence of Corynebacterium casei LMG S-19264T (=DSM 44701T), isolated from a smear-ripened cheese.</title>
        <authorList>
            <consortium name="US DOE Joint Genome Institute (JGI-PGF)"/>
            <person name="Walter F."/>
            <person name="Albersmeier A."/>
            <person name="Kalinowski J."/>
            <person name="Ruckert C."/>
        </authorList>
    </citation>
    <scope>NUCLEOTIDE SEQUENCE</scope>
    <source>
        <strain evidence="3">CGMCC 1.15034</strain>
    </source>
</reference>
<dbReference type="InterPro" id="IPR011042">
    <property type="entry name" value="6-blade_b-propeller_TolB-like"/>
</dbReference>
<reference evidence="4 5" key="2">
    <citation type="submission" date="2018-06" db="EMBL/GenBank/DDBJ databases">
        <title>Comparative genomics of rhizobia nodulating Arachis hypogaea in China.</title>
        <authorList>
            <person name="Li Y."/>
        </authorList>
    </citation>
    <scope>NUCLEOTIDE SEQUENCE [LARGE SCALE GENOMIC DNA]</scope>
    <source>
        <strain evidence="4 5">CCBAU 51658</strain>
    </source>
</reference>
<accession>A0A410VH18</accession>
<protein>
    <submittedName>
        <fullName evidence="3 4">Sorbosone dehydrogenase</fullName>
    </submittedName>
</protein>
<dbReference type="EMBL" id="BMHC01000002">
    <property type="protein sequence ID" value="GGI21290.1"/>
    <property type="molecule type" value="Genomic_DNA"/>
</dbReference>
<keyword evidence="1" id="KW-0732">Signal</keyword>
<evidence type="ECO:0000259" key="2">
    <source>
        <dbReference type="Pfam" id="PF22807"/>
    </source>
</evidence>
<gene>
    <name evidence="3" type="ORF">GCM10010987_13580</name>
    <name evidence="4" type="ORF">XH86_27320</name>
</gene>
<dbReference type="PROSITE" id="PS51257">
    <property type="entry name" value="PROKAR_LIPOPROTEIN"/>
    <property type="match status" value="1"/>
</dbReference>
<dbReference type="EMBL" id="CP030057">
    <property type="protein sequence ID" value="QOZ64001.1"/>
    <property type="molecule type" value="Genomic_DNA"/>
</dbReference>
<evidence type="ECO:0000313" key="4">
    <source>
        <dbReference type="EMBL" id="QOZ64001.1"/>
    </source>
</evidence>
<evidence type="ECO:0000256" key="1">
    <source>
        <dbReference type="SAM" id="SignalP"/>
    </source>
</evidence>
<feature type="signal peptide" evidence="1">
    <location>
        <begin position="1"/>
        <end position="23"/>
    </location>
</feature>
<reference evidence="3" key="3">
    <citation type="submission" date="2022-12" db="EMBL/GenBank/DDBJ databases">
        <authorList>
            <person name="Sun Q."/>
            <person name="Zhou Y."/>
        </authorList>
    </citation>
    <scope>NUCLEOTIDE SEQUENCE</scope>
    <source>
        <strain evidence="3">CGMCC 1.15034</strain>
    </source>
</reference>
<proteinExistence type="predicted"/>
<dbReference type="OrthoDB" id="9770043at2"/>
<evidence type="ECO:0000313" key="6">
    <source>
        <dbReference type="Proteomes" id="UP000625079"/>
    </source>
</evidence>
<dbReference type="AlphaFoldDB" id="A0A410VH18"/>
<organism evidence="3 6">
    <name type="scientific">Bradyrhizobium guangdongense</name>
    <dbReference type="NCBI Taxonomy" id="1325090"/>
    <lineage>
        <taxon>Bacteria</taxon>
        <taxon>Pseudomonadati</taxon>
        <taxon>Pseudomonadota</taxon>
        <taxon>Alphaproteobacteria</taxon>
        <taxon>Hyphomicrobiales</taxon>
        <taxon>Nitrobacteraceae</taxon>
        <taxon>Bradyrhizobium</taxon>
    </lineage>
</organism>
<sequence length="443" mass="47683">MISRISHISLAAWLWVACVGAQAEPVLQGKDAFGDWQADKPGTVRLIRPQDLPAPGASRSVANPTRVTARGGATPLVPQGFKIELLADGLSDARVLRVAPNGDIFVAETGPGRIRVLRLGEGAKVATNEVFASGLNRPFGIAFFPNGDNPQWIYIANAGNIVRFPYRVGDLKASGKPEIVVANLAHGSGHSTRDIAFTPDGKRMLVSVGSASNVAEGMGSPPGGLEAWSRTQALGASWGYEAERAAVLSFTPEGKDRKLYATGIRNCVGLAIQPQTGLPWCSTNERDGLGDDLVPDYVTSVKEGAFYGWPWFYIGNNEDPRHAGARPDLKDKVTVPDVLLQAHSASLGMTFYQGPQFPSEYQGDAFAAEHGSWNRSKRTGYKVIRIKMKDGKPTDEYEDFVTGFVVNDAQVWGRPAGIAVTRDGSLLISEDTGGTVWRMTYSH</sequence>
<dbReference type="Gene3D" id="2.120.10.30">
    <property type="entry name" value="TolB, C-terminal domain"/>
    <property type="match status" value="1"/>
</dbReference>
<evidence type="ECO:0000313" key="5">
    <source>
        <dbReference type="Proteomes" id="UP000593880"/>
    </source>
</evidence>
<dbReference type="InterPro" id="IPR054539">
    <property type="entry name" value="Beta-prop_PDH"/>
</dbReference>
<dbReference type="PANTHER" id="PTHR19328:SF53">
    <property type="entry name" value="MEMBRANE PROTEIN"/>
    <property type="match status" value="1"/>
</dbReference>
<dbReference type="Pfam" id="PF22807">
    <property type="entry name" value="TrAA12"/>
    <property type="match status" value="2"/>
</dbReference>
<evidence type="ECO:0000313" key="3">
    <source>
        <dbReference type="EMBL" id="GGI21290.1"/>
    </source>
</evidence>
<keyword evidence="5" id="KW-1185">Reference proteome</keyword>
<feature type="chain" id="PRO_5044601443" evidence="1">
    <location>
        <begin position="24"/>
        <end position="443"/>
    </location>
</feature>
<dbReference type="PANTHER" id="PTHR19328">
    <property type="entry name" value="HEDGEHOG-INTERACTING PROTEIN"/>
    <property type="match status" value="1"/>
</dbReference>
<dbReference type="SUPFAM" id="SSF50952">
    <property type="entry name" value="Soluble quinoprotein glucose dehydrogenase"/>
    <property type="match status" value="1"/>
</dbReference>
<dbReference type="RefSeq" id="WP_128967621.1">
    <property type="nucleotide sequence ID" value="NZ_BMHC01000002.1"/>
</dbReference>
<feature type="domain" description="Pyrroloquinoline quinone-dependent pyranose dehydrogenase beta-propeller" evidence="2">
    <location>
        <begin position="331"/>
        <end position="439"/>
    </location>
</feature>
<dbReference type="Proteomes" id="UP000593880">
    <property type="component" value="Chromosome"/>
</dbReference>
<dbReference type="Proteomes" id="UP000625079">
    <property type="component" value="Unassembled WGS sequence"/>
</dbReference>
<feature type="domain" description="Pyrroloquinoline quinone-dependent pyranose dehydrogenase beta-propeller" evidence="2">
    <location>
        <begin position="77"/>
        <end position="289"/>
    </location>
</feature>
<name>A0A410VH18_9BRAD</name>